<evidence type="ECO:0000256" key="1">
    <source>
        <dbReference type="SAM" id="Phobius"/>
    </source>
</evidence>
<reference evidence="2 3" key="1">
    <citation type="submission" date="2009-06" db="EMBL/GenBank/DDBJ databases">
        <title>The Genome Sequence of Lactobacillus coleohominis strain 101-4-CHN.</title>
        <authorList>
            <consortium name="The Broad Institute Genome Sequencing Platform"/>
            <person name="Ward D."/>
            <person name="Young S.K."/>
            <person name="Zeng Q."/>
            <person name="Koehrsen M."/>
            <person name="Alvarado L."/>
            <person name="Berlin A."/>
            <person name="Borenstein D."/>
            <person name="Chen Z."/>
            <person name="Engels R."/>
            <person name="Freedman E."/>
            <person name="Gellesch M."/>
            <person name="Goldberg J."/>
            <person name="Griggs A."/>
            <person name="Gujja S."/>
            <person name="Heiman D."/>
            <person name="Hepburn T."/>
            <person name="Howarth C."/>
            <person name="Jen D."/>
            <person name="Larson L."/>
            <person name="Lewis B."/>
            <person name="Mehta T."/>
            <person name="Park D."/>
            <person name="Pearson M."/>
            <person name="Roberts A."/>
            <person name="Saif S."/>
            <person name="Shea T."/>
            <person name="Shenoy N."/>
            <person name="Sisk P."/>
            <person name="Stolte C."/>
            <person name="Sykes S."/>
            <person name="Walk T."/>
            <person name="White J."/>
            <person name="Yandava C."/>
            <person name="Liu Y."/>
            <person name="Xu Q."/>
            <person name="Lander E."/>
            <person name="Nusbaum C."/>
            <person name="Galagan J."/>
            <person name="Birren B."/>
        </authorList>
    </citation>
    <scope>NUCLEOTIDE SEQUENCE [LARGE SCALE GENOMIC DNA]</scope>
    <source>
        <strain evidence="2 3">101-4-CHN</strain>
    </source>
</reference>
<dbReference type="AlphaFoldDB" id="C7XUF1"/>
<accession>C7XUF1</accession>
<keyword evidence="1" id="KW-1133">Transmembrane helix</keyword>
<sequence length="90" mass="9484">MGDSLGMKKLVALVLSLIGMLVILYAVLFLGGAQQEMIMLLGVLFALAGTVSALWSSELGNKDRWLMGANVILFAVAVVVAIIKVALHAN</sequence>
<dbReference type="STRING" id="575594.HMPREF0501_00317"/>
<protein>
    <submittedName>
        <fullName evidence="2">Uncharacterized protein</fullName>
    </submittedName>
</protein>
<keyword evidence="1" id="KW-0472">Membrane</keyword>
<gene>
    <name evidence="2" type="ORF">HMPREF0501_00317</name>
</gene>
<dbReference type="EMBL" id="GG698802">
    <property type="protein sequence ID" value="EEU30912.1"/>
    <property type="molecule type" value="Genomic_DNA"/>
</dbReference>
<keyword evidence="1" id="KW-0812">Transmembrane</keyword>
<evidence type="ECO:0000313" key="3">
    <source>
        <dbReference type="Proteomes" id="UP000003987"/>
    </source>
</evidence>
<name>C7XUF1_9LACO</name>
<proteinExistence type="predicted"/>
<evidence type="ECO:0000313" key="2">
    <source>
        <dbReference type="EMBL" id="EEU30912.1"/>
    </source>
</evidence>
<dbReference type="HOGENOM" id="CLU_2437061_0_0_9"/>
<feature type="transmembrane region" description="Helical" evidence="1">
    <location>
        <begin position="12"/>
        <end position="31"/>
    </location>
</feature>
<feature type="transmembrane region" description="Helical" evidence="1">
    <location>
        <begin position="37"/>
        <end position="55"/>
    </location>
</feature>
<feature type="transmembrane region" description="Helical" evidence="1">
    <location>
        <begin position="67"/>
        <end position="87"/>
    </location>
</feature>
<dbReference type="Proteomes" id="UP000003987">
    <property type="component" value="Unassembled WGS sequence"/>
</dbReference>
<keyword evidence="3" id="KW-1185">Reference proteome</keyword>
<organism evidence="2 3">
    <name type="scientific">Limosilactobacillus coleohominis 101-4-CHN</name>
    <dbReference type="NCBI Taxonomy" id="575594"/>
    <lineage>
        <taxon>Bacteria</taxon>
        <taxon>Bacillati</taxon>
        <taxon>Bacillota</taxon>
        <taxon>Bacilli</taxon>
        <taxon>Lactobacillales</taxon>
        <taxon>Lactobacillaceae</taxon>
        <taxon>Limosilactobacillus</taxon>
    </lineage>
</organism>